<accession>A0A261EXE2</accession>
<keyword evidence="4" id="KW-1185">Reference proteome</keyword>
<evidence type="ECO:0000313" key="4">
    <source>
        <dbReference type="Proteomes" id="UP000216725"/>
    </source>
</evidence>
<feature type="compositionally biased region" description="Low complexity" evidence="1">
    <location>
        <begin position="209"/>
        <end position="237"/>
    </location>
</feature>
<sequence>MKCPKCGADVVPDGKFCGRCGAPLQQAQPQPIQQAQPQQQAAPAASSFMSAIASTPASQPVQMEDDAEEESAPTSLAAPAMRHHVPKVTKAAQTPPPSAAPAVSPVQTASFADAIASTPAAPAIDADDDDDDAEEEFAPTSLATPAMRHHVPKVTKAAQTPTPAAQTGESSTAATDTRRPNPFDEDSAATSILPPAQRHKTPKAQYAGQPTQNQTAQPAPAQNAAQQNAQQQPVQPQYAWQSQPEYAQQLQNQQPVTPQPYATPQPSYQTLQNPYQQNPYQPNTTMPQPTPQPVESLVHMPAESSTAPATKKRRGLRKKKAEAQQAAQLEAQQAAQQAQSYLVGPRADQPMQNLTQPAPFAPTSKAPQGEEEPQNDAPITSSSEVPQEEKKGHKASAIVMTVALVLMVAAGGFAGYEAFLDPARTSTQPAATATVDRSQYDGTWIEVIQNADGTMKTGNVYTVSGNNVCQYTSQDAQGVTPETCSWAVSDSGVVRISFADRGSVPLVFNSDKTALVPATATPDGTILRRVDTK</sequence>
<feature type="compositionally biased region" description="Basic residues" evidence="1">
    <location>
        <begin position="310"/>
        <end position="320"/>
    </location>
</feature>
<dbReference type="AlphaFoldDB" id="A0A261EXE2"/>
<dbReference type="EMBL" id="MWWR01000008">
    <property type="protein sequence ID" value="OZG51524.1"/>
    <property type="molecule type" value="Genomic_DNA"/>
</dbReference>
<feature type="compositionally biased region" description="Polar residues" evidence="1">
    <location>
        <begin position="47"/>
        <end position="61"/>
    </location>
</feature>
<protein>
    <submittedName>
        <fullName evidence="3">PTAB protein</fullName>
    </submittedName>
</protein>
<feature type="compositionally biased region" description="Low complexity" evidence="1">
    <location>
        <begin position="22"/>
        <end position="45"/>
    </location>
</feature>
<feature type="compositionally biased region" description="Acidic residues" evidence="1">
    <location>
        <begin position="125"/>
        <end position="137"/>
    </location>
</feature>
<feature type="region of interest" description="Disordered" evidence="1">
    <location>
        <begin position="348"/>
        <end position="390"/>
    </location>
</feature>
<gene>
    <name evidence="3" type="ORF">PSRA_1159</name>
</gene>
<evidence type="ECO:0000313" key="3">
    <source>
        <dbReference type="EMBL" id="OZG51524.1"/>
    </source>
</evidence>
<keyword evidence="2" id="KW-0472">Membrane</keyword>
<feature type="transmembrane region" description="Helical" evidence="2">
    <location>
        <begin position="395"/>
        <end position="416"/>
    </location>
</feature>
<evidence type="ECO:0000256" key="2">
    <source>
        <dbReference type="SAM" id="Phobius"/>
    </source>
</evidence>
<proteinExistence type="predicted"/>
<feature type="compositionally biased region" description="Low complexity" evidence="1">
    <location>
        <begin position="323"/>
        <end position="332"/>
    </location>
</feature>
<feature type="compositionally biased region" description="Low complexity" evidence="1">
    <location>
        <begin position="155"/>
        <end position="167"/>
    </location>
</feature>
<name>A0A261EXE2_9BIFI</name>
<feature type="compositionally biased region" description="Low complexity" evidence="1">
    <location>
        <begin position="268"/>
        <end position="287"/>
    </location>
</feature>
<organism evidence="3 4">
    <name type="scientific">Pseudoscardovia radai</name>
    <dbReference type="NCBI Taxonomy" id="987066"/>
    <lineage>
        <taxon>Bacteria</taxon>
        <taxon>Bacillati</taxon>
        <taxon>Actinomycetota</taxon>
        <taxon>Actinomycetes</taxon>
        <taxon>Bifidobacteriales</taxon>
        <taxon>Bifidobacteriaceae</taxon>
        <taxon>Pseudoscardovia</taxon>
    </lineage>
</organism>
<keyword evidence="2" id="KW-1133">Transmembrane helix</keyword>
<dbReference type="Proteomes" id="UP000216725">
    <property type="component" value="Unassembled WGS sequence"/>
</dbReference>
<feature type="compositionally biased region" description="Low complexity" evidence="1">
    <location>
        <begin position="100"/>
        <end position="124"/>
    </location>
</feature>
<evidence type="ECO:0000256" key="1">
    <source>
        <dbReference type="SAM" id="MobiDB-lite"/>
    </source>
</evidence>
<comment type="caution">
    <text evidence="3">The sequence shown here is derived from an EMBL/GenBank/DDBJ whole genome shotgun (WGS) entry which is preliminary data.</text>
</comment>
<feature type="region of interest" description="Disordered" evidence="1">
    <location>
        <begin position="21"/>
        <end position="332"/>
    </location>
</feature>
<reference evidence="3 4" key="1">
    <citation type="journal article" date="2017" name="BMC Genomics">
        <title>Comparative genomic and phylogenomic analyses of the Bifidobacteriaceae family.</title>
        <authorList>
            <person name="Lugli G.A."/>
            <person name="Milani C."/>
            <person name="Turroni F."/>
            <person name="Duranti S."/>
            <person name="Mancabelli L."/>
            <person name="Mangifesta M."/>
            <person name="Ferrario C."/>
            <person name="Modesto M."/>
            <person name="Mattarelli P."/>
            <person name="Jiri K."/>
            <person name="van Sinderen D."/>
            <person name="Ventura M."/>
        </authorList>
    </citation>
    <scope>NUCLEOTIDE SEQUENCE [LARGE SCALE GENOMIC DNA]</scope>
    <source>
        <strain evidence="3 4">DSM 24742</strain>
    </source>
</reference>
<keyword evidence="2" id="KW-0812">Transmembrane</keyword>